<dbReference type="EMBL" id="DSUH01000330">
    <property type="protein sequence ID" value="HGU34040.1"/>
    <property type="molecule type" value="Genomic_DNA"/>
</dbReference>
<evidence type="ECO:0000256" key="6">
    <source>
        <dbReference type="ARBA" id="ARBA00023014"/>
    </source>
</evidence>
<reference evidence="8" key="1">
    <citation type="journal article" date="2020" name="mSystems">
        <title>Genome- and Community-Level Interaction Insights into Carbon Utilization and Element Cycling Functions of Hydrothermarchaeota in Hydrothermal Sediment.</title>
        <authorList>
            <person name="Zhou Z."/>
            <person name="Liu Y."/>
            <person name="Xu W."/>
            <person name="Pan J."/>
            <person name="Luo Z.H."/>
            <person name="Li M."/>
        </authorList>
    </citation>
    <scope>NUCLEOTIDE SEQUENCE [LARGE SCALE GENOMIC DNA]</scope>
    <source>
        <strain evidence="8">SpSt-477</strain>
    </source>
</reference>
<keyword evidence="5" id="KW-0408">Iron</keyword>
<evidence type="ECO:0000259" key="7">
    <source>
        <dbReference type="PROSITE" id="PS51918"/>
    </source>
</evidence>
<feature type="domain" description="Radical SAM core" evidence="7">
    <location>
        <begin position="137"/>
        <end position="352"/>
    </location>
</feature>
<name>A0A7C4RU17_9BACT</name>
<dbReference type="PROSITE" id="PS51318">
    <property type="entry name" value="TAT"/>
    <property type="match status" value="1"/>
</dbReference>
<dbReference type="Pfam" id="PF04055">
    <property type="entry name" value="Radical_SAM"/>
    <property type="match status" value="1"/>
</dbReference>
<evidence type="ECO:0000256" key="2">
    <source>
        <dbReference type="ARBA" id="ARBA00022485"/>
    </source>
</evidence>
<dbReference type="PROSITE" id="PS51918">
    <property type="entry name" value="RADICAL_SAM"/>
    <property type="match status" value="1"/>
</dbReference>
<gene>
    <name evidence="8" type="primary">amrS</name>
    <name evidence="8" type="ORF">ENS29_14520</name>
</gene>
<dbReference type="CDD" id="cd01335">
    <property type="entry name" value="Radical_SAM"/>
    <property type="match status" value="1"/>
</dbReference>
<keyword evidence="6" id="KW-0411">Iron-sulfur</keyword>
<organism evidence="8">
    <name type="scientific">Desulfatirhabdium butyrativorans</name>
    <dbReference type="NCBI Taxonomy" id="340467"/>
    <lineage>
        <taxon>Bacteria</taxon>
        <taxon>Pseudomonadati</taxon>
        <taxon>Thermodesulfobacteriota</taxon>
        <taxon>Desulfobacteria</taxon>
        <taxon>Desulfobacterales</taxon>
        <taxon>Desulfatirhabdiaceae</taxon>
        <taxon>Desulfatirhabdium</taxon>
    </lineage>
</organism>
<evidence type="ECO:0000256" key="3">
    <source>
        <dbReference type="ARBA" id="ARBA00022691"/>
    </source>
</evidence>
<keyword evidence="2" id="KW-0004">4Fe-4S</keyword>
<dbReference type="AlphaFoldDB" id="A0A7C4RU17"/>
<dbReference type="GO" id="GO:0003824">
    <property type="term" value="F:catalytic activity"/>
    <property type="evidence" value="ECO:0007669"/>
    <property type="project" value="InterPro"/>
</dbReference>
<dbReference type="NCBIfam" id="TIGR04337">
    <property type="entry name" value="AmmeMemoSam_rS"/>
    <property type="match status" value="1"/>
</dbReference>
<evidence type="ECO:0000256" key="5">
    <source>
        <dbReference type="ARBA" id="ARBA00023004"/>
    </source>
</evidence>
<comment type="cofactor">
    <cofactor evidence="1">
        <name>[4Fe-4S] cluster</name>
        <dbReference type="ChEBI" id="CHEBI:49883"/>
    </cofactor>
</comment>
<dbReference type="SFLD" id="SFLDG01101">
    <property type="entry name" value="Uncharacterised_Radical_SAM_Su"/>
    <property type="match status" value="1"/>
</dbReference>
<comment type="caution">
    <text evidence="8">The sequence shown here is derived from an EMBL/GenBank/DDBJ whole genome shotgun (WGS) entry which is preliminary data.</text>
</comment>
<keyword evidence="3" id="KW-0949">S-adenosyl-L-methionine</keyword>
<evidence type="ECO:0000313" key="8">
    <source>
        <dbReference type="EMBL" id="HGU34040.1"/>
    </source>
</evidence>
<dbReference type="PANTHER" id="PTHR30352:SF5">
    <property type="entry name" value="PYRUVATE FORMATE-LYASE 1-ACTIVATING ENZYME"/>
    <property type="match status" value="1"/>
</dbReference>
<dbReference type="InterPro" id="IPR006311">
    <property type="entry name" value="TAT_signal"/>
</dbReference>
<dbReference type="GO" id="GO:0051539">
    <property type="term" value="F:4 iron, 4 sulfur cluster binding"/>
    <property type="evidence" value="ECO:0007669"/>
    <property type="project" value="UniProtKB-KW"/>
</dbReference>
<dbReference type="InterPro" id="IPR034457">
    <property type="entry name" value="Organic_radical-activating"/>
</dbReference>
<dbReference type="InterPro" id="IPR058240">
    <property type="entry name" value="rSAM_sf"/>
</dbReference>
<dbReference type="Gene3D" id="3.20.20.70">
    <property type="entry name" value="Aldolase class I"/>
    <property type="match status" value="1"/>
</dbReference>
<dbReference type="InterPro" id="IPR007197">
    <property type="entry name" value="rSAM"/>
</dbReference>
<accession>A0A7C4RU17</accession>
<evidence type="ECO:0000256" key="1">
    <source>
        <dbReference type="ARBA" id="ARBA00001966"/>
    </source>
</evidence>
<dbReference type="GO" id="GO:0046872">
    <property type="term" value="F:metal ion binding"/>
    <property type="evidence" value="ECO:0007669"/>
    <property type="project" value="UniProtKB-KW"/>
</dbReference>
<dbReference type="SUPFAM" id="SSF102114">
    <property type="entry name" value="Radical SAM enzymes"/>
    <property type="match status" value="1"/>
</dbReference>
<protein>
    <submittedName>
        <fullName evidence="8">AmmeMemoRadiSam system radical SAM enzyme</fullName>
    </submittedName>
</protein>
<proteinExistence type="predicted"/>
<evidence type="ECO:0000256" key="4">
    <source>
        <dbReference type="ARBA" id="ARBA00022723"/>
    </source>
</evidence>
<dbReference type="InterPro" id="IPR013785">
    <property type="entry name" value="Aldolase_TIM"/>
</dbReference>
<dbReference type="InterPro" id="IPR027596">
    <property type="entry name" value="AmmeMemoSam_rS"/>
</dbReference>
<keyword evidence="4" id="KW-0479">Metal-binding</keyword>
<dbReference type="SFLD" id="SFLDS00029">
    <property type="entry name" value="Radical_SAM"/>
    <property type="match status" value="1"/>
</dbReference>
<dbReference type="PANTHER" id="PTHR30352">
    <property type="entry name" value="PYRUVATE FORMATE-LYASE-ACTIVATING ENZYME"/>
    <property type="match status" value="1"/>
</dbReference>
<sequence>MTPSSVTGLRCLSRRTFLSYLLALGADMLLTSGGWSASAEGTARQGRNARHWLSANDPSLDCRTCHDASEKLPPKPYVHAKPIVRCTLCAKNCMIAPGERGVCRARMNENGKLFSLVYGKPVALHLDPIEKKPFYHFLPGKQAYSLGTTGCPLSCQFCQNWEISQAMPEDIAAPYRSPEWIRQEASIRSAPVIAFTYNEPTVFFEYMMDIASLAKEKGIRCVVVSCGFMNPQPLQEMCMMMDAIKIDLKGFSGDFYRRFCKADLEPVLRSIKTVAKSKVHLEIVNLVIPGLNDSLPMMTELIRWVAGEIGPDVPIHFTRFHPDYQMRNLPPTPVATLEKAYDLALQAGLRYPYVGNVPAHPGNHTRCPNCHRVVIERNGFFVVSHHLEAGKCRYCGAGVSGVWI</sequence>